<feature type="region of interest" description="Disordered" evidence="11">
    <location>
        <begin position="1"/>
        <end position="23"/>
    </location>
</feature>
<keyword evidence="9" id="KW-0175">Coiled coil</keyword>
<evidence type="ECO:0000256" key="11">
    <source>
        <dbReference type="SAM" id="MobiDB-lite"/>
    </source>
</evidence>
<evidence type="ECO:0000256" key="2">
    <source>
        <dbReference type="ARBA" id="ARBA00009262"/>
    </source>
</evidence>
<dbReference type="GeneID" id="9050839"/>
<keyword evidence="6 10" id="KW-0255">Endonuclease</keyword>
<evidence type="ECO:0000256" key="10">
    <source>
        <dbReference type="PROSITE-ProRule" id="PRU01389"/>
    </source>
</evidence>
<dbReference type="InterPro" id="IPR041175">
    <property type="entry name" value="VLRF1/Vms1"/>
</dbReference>
<protein>
    <recommendedName>
        <fullName evidence="12">VLRF1 domain-containing protein</fullName>
    </recommendedName>
</protein>
<feature type="active site" evidence="10">
    <location>
        <position position="573"/>
    </location>
</feature>
<feature type="region of interest" description="Disordered" evidence="11">
    <location>
        <begin position="36"/>
        <end position="55"/>
    </location>
</feature>
<keyword evidence="7 10" id="KW-0378">Hydrolase</keyword>
<dbReference type="Pfam" id="PF07064">
    <property type="entry name" value="RIC1"/>
    <property type="match status" value="1"/>
</dbReference>
<evidence type="ECO:0000313" key="13">
    <source>
        <dbReference type="EMBL" id="EER05273.1"/>
    </source>
</evidence>
<comment type="subcellular location">
    <subcellularLocation>
        <location evidence="1">Cytoplasm</location>
    </subcellularLocation>
</comment>
<comment type="domain">
    <text evidence="10">The VLRF1 domain mediates binding to the 60S ribosomal subunit.</text>
</comment>
<evidence type="ECO:0000256" key="6">
    <source>
        <dbReference type="ARBA" id="ARBA00022759"/>
    </source>
</evidence>
<dbReference type="GO" id="GO:0004519">
    <property type="term" value="F:endonuclease activity"/>
    <property type="evidence" value="ECO:0007669"/>
    <property type="project" value="UniProtKB-KW"/>
</dbReference>
<dbReference type="PANTHER" id="PTHR16036:SF2">
    <property type="entry name" value="TRNA ENDONUCLEASE ANKZF1"/>
    <property type="match status" value="1"/>
</dbReference>
<keyword evidence="8" id="KW-0040">ANK repeat</keyword>
<keyword evidence="4 10" id="KW-0540">Nuclease</keyword>
<proteinExistence type="inferred from homology"/>
<evidence type="ECO:0000259" key="12">
    <source>
        <dbReference type="PROSITE" id="PS52044"/>
    </source>
</evidence>
<dbReference type="InterPro" id="IPR047139">
    <property type="entry name" value="ANKZ1/VMS1"/>
</dbReference>
<dbReference type="PANTHER" id="PTHR16036">
    <property type="entry name" value="ANKYRIN REPEAT AND ZINC FINGER DOMAIN-CONTAINING PROTEIN 1"/>
    <property type="match status" value="1"/>
</dbReference>
<evidence type="ECO:0000256" key="9">
    <source>
        <dbReference type="ARBA" id="ARBA00023054"/>
    </source>
</evidence>
<keyword evidence="5" id="KW-0677">Repeat</keyword>
<evidence type="ECO:0000313" key="14">
    <source>
        <dbReference type="Proteomes" id="UP000007800"/>
    </source>
</evidence>
<feature type="compositionally biased region" description="Low complexity" evidence="11">
    <location>
        <begin position="1"/>
        <end position="10"/>
    </location>
</feature>
<organism evidence="14">
    <name type="scientific">Perkinsus marinus (strain ATCC 50983 / TXsc)</name>
    <dbReference type="NCBI Taxonomy" id="423536"/>
    <lineage>
        <taxon>Eukaryota</taxon>
        <taxon>Sar</taxon>
        <taxon>Alveolata</taxon>
        <taxon>Perkinsozoa</taxon>
        <taxon>Perkinsea</taxon>
        <taxon>Perkinsida</taxon>
        <taxon>Perkinsidae</taxon>
        <taxon>Perkinsus</taxon>
    </lineage>
</organism>
<dbReference type="PROSITE" id="PS52044">
    <property type="entry name" value="VLRF1"/>
    <property type="match status" value="1"/>
</dbReference>
<evidence type="ECO:0000256" key="3">
    <source>
        <dbReference type="ARBA" id="ARBA00022490"/>
    </source>
</evidence>
<reference evidence="13 14" key="1">
    <citation type="submission" date="2008-07" db="EMBL/GenBank/DDBJ databases">
        <authorList>
            <person name="El-Sayed N."/>
            <person name="Caler E."/>
            <person name="Inman J."/>
            <person name="Amedeo P."/>
            <person name="Hass B."/>
            <person name="Wortman J."/>
        </authorList>
    </citation>
    <scope>NUCLEOTIDE SEQUENCE [LARGE SCALE GENOMIC DNA]</scope>
    <source>
        <strain evidence="14">ATCC 50983 / TXsc</strain>
    </source>
</reference>
<dbReference type="GO" id="GO:0005737">
    <property type="term" value="C:cytoplasm"/>
    <property type="evidence" value="ECO:0007669"/>
    <property type="project" value="UniProtKB-SubCell"/>
</dbReference>
<evidence type="ECO:0000256" key="7">
    <source>
        <dbReference type="ARBA" id="ARBA00022801"/>
    </source>
</evidence>
<dbReference type="OrthoDB" id="429841at2759"/>
<dbReference type="InterPro" id="IPR009771">
    <property type="entry name" value="RIC1_C"/>
</dbReference>
<name>C5LDE1_PERM5</name>
<keyword evidence="14" id="KW-1185">Reference proteome</keyword>
<gene>
    <name evidence="13" type="ORF">Pmar_PMAR027913</name>
</gene>
<dbReference type="Pfam" id="PF18826">
    <property type="entry name" value="bVLRF1"/>
    <property type="match status" value="1"/>
</dbReference>
<accession>C5LDE1</accession>
<evidence type="ECO:0000256" key="8">
    <source>
        <dbReference type="ARBA" id="ARBA00023043"/>
    </source>
</evidence>
<dbReference type="RefSeq" id="XP_002773457.1">
    <property type="nucleotide sequence ID" value="XM_002773411.1"/>
</dbReference>
<dbReference type="InParanoid" id="C5LDE1"/>
<evidence type="ECO:0000256" key="4">
    <source>
        <dbReference type="ARBA" id="ARBA00022722"/>
    </source>
</evidence>
<dbReference type="AlphaFoldDB" id="C5LDE1"/>
<sequence>MAKSSSTETGGSEEDASSSISPLTYRGGAFMMQQAASSIGESRQGGRIDVGQQSVSDQVSEAGRSLVVTNYRTVHPLPSLSLPIASRQVENDGSPRFDLPTTSDQDPVMVAELFTPSHSVKYTDRSAEGSTSQSKCPFCRDVCMVDRSTASYDTDTEAVSSLSSVLDAAQIWIEDQAGLSLWINGSFFATRVPIESPSAAVLSVCPGQASFRVVLPKQSWRLVTAPLYHTLLYRLCSAPGTRLLRAAYCLSSMVYSAKEFRVVFELLLHEAIDACVPIFVRMDKLGVDNLSVVKHHPAVAMRLRTLTNVLDLVGHFGPSAVGYLVAALRKTEPHVSFRHVLGLMDEGGSAKVAPDLFNSGLKEGRLYQAAALLLLVQYSAGPDTARRDYALPLLKAALDSGDKALAEQCVRFYSAMGSGHPVEVVECIREHCVKLVKDCNWVELLSCLGIDGTVREFLDGVTEPEMVSFDTVVRSMRRLMLCDRPPEEAPGSTALPSKGFIMDNYPWKILESSPRIALASTIDPEVWGALEFVVVLLFRSGRFAGCVWDEDGKIVEHTTFKKYTVRRKQGGAQRNFEQAKSMGAFMRRTQDAKIRQDVSEVVSERWREYLGSPRALVFVGSPRQDQNSIFVGPLKAGYKDTRVAKVPLSFRAPTFTEVLRVYNTLMRIMVEGSADGSD</sequence>
<evidence type="ECO:0000256" key="5">
    <source>
        <dbReference type="ARBA" id="ARBA00022737"/>
    </source>
</evidence>
<dbReference type="EMBL" id="GG680969">
    <property type="protein sequence ID" value="EER05273.1"/>
    <property type="molecule type" value="Genomic_DNA"/>
</dbReference>
<evidence type="ECO:0000256" key="1">
    <source>
        <dbReference type="ARBA" id="ARBA00004496"/>
    </source>
</evidence>
<dbReference type="GO" id="GO:0036503">
    <property type="term" value="P:ERAD pathway"/>
    <property type="evidence" value="ECO:0007669"/>
    <property type="project" value="TreeGrafter"/>
</dbReference>
<feature type="domain" description="VLRF1" evidence="12">
    <location>
        <begin position="529"/>
        <end position="668"/>
    </location>
</feature>
<keyword evidence="3 10" id="KW-0963">Cytoplasm</keyword>
<dbReference type="GO" id="GO:0016787">
    <property type="term" value="F:hydrolase activity"/>
    <property type="evidence" value="ECO:0007669"/>
    <property type="project" value="UniProtKB-KW"/>
</dbReference>
<dbReference type="OMA" id="HEAINGC"/>
<dbReference type="Proteomes" id="UP000007800">
    <property type="component" value="Unassembled WGS sequence"/>
</dbReference>
<comment type="similarity">
    <text evidence="2 10">Belongs to the ANKZF1/VMS1 family.</text>
</comment>